<gene>
    <name evidence="2" type="ORF">PQR79_14275</name>
</gene>
<evidence type="ECO:0000313" key="2">
    <source>
        <dbReference type="EMBL" id="MDD8060255.1"/>
    </source>
</evidence>
<keyword evidence="1" id="KW-0812">Transmembrane</keyword>
<name>A0ABT5TRI1_9GAMM</name>
<accession>A0ABT5TRI1</accession>
<keyword evidence="3" id="KW-1185">Reference proteome</keyword>
<organism evidence="2 3">
    <name type="scientific">Shewanella metallivivens</name>
    <dbReference type="NCBI Taxonomy" id="2872342"/>
    <lineage>
        <taxon>Bacteria</taxon>
        <taxon>Pseudomonadati</taxon>
        <taxon>Pseudomonadota</taxon>
        <taxon>Gammaproteobacteria</taxon>
        <taxon>Alteromonadales</taxon>
        <taxon>Shewanellaceae</taxon>
        <taxon>Shewanella</taxon>
    </lineage>
</organism>
<protein>
    <recommendedName>
        <fullName evidence="4">MSHA biogenesis protein MshF</fullName>
    </recommendedName>
</protein>
<reference evidence="2 3" key="1">
    <citation type="submission" date="2023-02" db="EMBL/GenBank/DDBJ databases">
        <title>Genome sequence of Shewanella metallivivens ER-Te-42B-Light, sp. nov., enriched from sulfide tube worms (Riftia pachyptila) isolated from Explorer Ridge in the Pacific Ocean.</title>
        <authorList>
            <person name="Maltman C."/>
            <person name="Kuzyk S.B."/>
            <person name="Kyndt J.A."/>
            <person name="Yurkov V."/>
        </authorList>
    </citation>
    <scope>NUCLEOTIDE SEQUENCE [LARGE SCALE GENOMIC DNA]</scope>
    <source>
        <strain evidence="2 3">ER-Te-42B-Light</strain>
    </source>
</reference>
<comment type="caution">
    <text evidence="2">The sequence shown here is derived from an EMBL/GenBank/DDBJ whole genome shotgun (WGS) entry which is preliminary data.</text>
</comment>
<evidence type="ECO:0000256" key="1">
    <source>
        <dbReference type="SAM" id="Phobius"/>
    </source>
</evidence>
<sequence>MLSQQKADDDLLKVYGKVMAILVLIILVGILGGRYINTAPNLTSQGLAFEHNRLLNVLAMVRSQWLASGRPSKMLLSWYDMAPNVQAQDKQDTNDKSSKNGRLAASAQIDNTEAELVGTNNWIQLSSNGWPLVETYDEDGCKRLWQQLLAIDVDELGLHVVYQVKDKVCRFISTNQASLSYQLQTGRIIYLAAE</sequence>
<evidence type="ECO:0000313" key="3">
    <source>
        <dbReference type="Proteomes" id="UP001213691"/>
    </source>
</evidence>
<keyword evidence="1" id="KW-1133">Transmembrane helix</keyword>
<dbReference type="RefSeq" id="WP_238103147.1">
    <property type="nucleotide sequence ID" value="NZ_JAQQPZ010000013.1"/>
</dbReference>
<proteinExistence type="predicted"/>
<evidence type="ECO:0008006" key="4">
    <source>
        <dbReference type="Google" id="ProtNLM"/>
    </source>
</evidence>
<dbReference type="Proteomes" id="UP001213691">
    <property type="component" value="Unassembled WGS sequence"/>
</dbReference>
<feature type="transmembrane region" description="Helical" evidence="1">
    <location>
        <begin position="12"/>
        <end position="36"/>
    </location>
</feature>
<dbReference type="EMBL" id="JAQQPZ010000013">
    <property type="protein sequence ID" value="MDD8060255.1"/>
    <property type="molecule type" value="Genomic_DNA"/>
</dbReference>
<keyword evidence="1" id="KW-0472">Membrane</keyword>